<sequence>MPAGFATMTFARLPATSSMPRSCEGLGAVTWFRMVVARWLPNMGFPATCPATCVWLAAPLLLSTTPDGPTLNCVNRLLDTPPAEGGAMLTTGTPLATPTTGFCPATFWSTEIGKVCARTGVQICAKTNNQAIVRRNVDISGKTRQGVKPQPLPRQPTLSPPRTRGLSTKPKAPIRKLPAYATQPGPDRTLEDSDFLTKREEPTAIGPNED</sequence>
<reference evidence="2 3" key="1">
    <citation type="submission" date="2020-04" db="EMBL/GenBank/DDBJ databases">
        <authorList>
            <person name="De Canck E."/>
        </authorList>
    </citation>
    <scope>NUCLEOTIDE SEQUENCE [LARGE SCALE GENOMIC DNA]</scope>
    <source>
        <strain evidence="2 3">LMG 3458</strain>
    </source>
</reference>
<dbReference type="AlphaFoldDB" id="A0A6S7A984"/>
<evidence type="ECO:0000256" key="1">
    <source>
        <dbReference type="SAM" id="MobiDB-lite"/>
    </source>
</evidence>
<evidence type="ECO:0000313" key="2">
    <source>
        <dbReference type="EMBL" id="CAB3718266.1"/>
    </source>
</evidence>
<gene>
    <name evidence="2" type="ORF">LMG3458_03724</name>
</gene>
<organism evidence="2 3">
    <name type="scientific">Achromobacter deleyi</name>
    <dbReference type="NCBI Taxonomy" id="1353891"/>
    <lineage>
        <taxon>Bacteria</taxon>
        <taxon>Pseudomonadati</taxon>
        <taxon>Pseudomonadota</taxon>
        <taxon>Betaproteobacteria</taxon>
        <taxon>Burkholderiales</taxon>
        <taxon>Alcaligenaceae</taxon>
        <taxon>Achromobacter</taxon>
    </lineage>
</organism>
<dbReference type="EMBL" id="CADIJO010000013">
    <property type="protein sequence ID" value="CAB3718266.1"/>
    <property type="molecule type" value="Genomic_DNA"/>
</dbReference>
<feature type="compositionally biased region" description="Basic and acidic residues" evidence="1">
    <location>
        <begin position="188"/>
        <end position="202"/>
    </location>
</feature>
<feature type="region of interest" description="Disordered" evidence="1">
    <location>
        <begin position="136"/>
        <end position="210"/>
    </location>
</feature>
<name>A0A6S7A984_9BURK</name>
<accession>A0A6S7A984</accession>
<evidence type="ECO:0000313" key="3">
    <source>
        <dbReference type="Proteomes" id="UP000494111"/>
    </source>
</evidence>
<dbReference type="Proteomes" id="UP000494111">
    <property type="component" value="Unassembled WGS sequence"/>
</dbReference>
<protein>
    <submittedName>
        <fullName evidence="2">Uncharacterized protein</fullName>
    </submittedName>
</protein>
<proteinExistence type="predicted"/>